<evidence type="ECO:0000313" key="3">
    <source>
        <dbReference type="EMBL" id="CAE7572523.1"/>
    </source>
</evidence>
<gene>
    <name evidence="3" type="primary">irs1</name>
    <name evidence="3" type="ORF">SNAT2548_LOCUS32627</name>
</gene>
<dbReference type="AlphaFoldDB" id="A0A812UP83"/>
<dbReference type="Pfam" id="PF19302">
    <property type="entry name" value="DUF5915"/>
    <property type="match status" value="1"/>
</dbReference>
<evidence type="ECO:0000259" key="2">
    <source>
        <dbReference type="PROSITE" id="PS50222"/>
    </source>
</evidence>
<dbReference type="PROSITE" id="PS00018">
    <property type="entry name" value="EF_HAND_1"/>
    <property type="match status" value="1"/>
</dbReference>
<reference evidence="3" key="1">
    <citation type="submission" date="2021-02" db="EMBL/GenBank/DDBJ databases">
        <authorList>
            <person name="Dougan E. K."/>
            <person name="Rhodes N."/>
            <person name="Thang M."/>
            <person name="Chan C."/>
        </authorList>
    </citation>
    <scope>NUCLEOTIDE SEQUENCE</scope>
</reference>
<dbReference type="Pfam" id="PF13499">
    <property type="entry name" value="EF-hand_7"/>
    <property type="match status" value="1"/>
</dbReference>
<dbReference type="Proteomes" id="UP000604046">
    <property type="component" value="Unassembled WGS sequence"/>
</dbReference>
<dbReference type="EMBL" id="CAJNDS010002718">
    <property type="protein sequence ID" value="CAE7572523.1"/>
    <property type="molecule type" value="Genomic_DNA"/>
</dbReference>
<dbReference type="InterPro" id="IPR011992">
    <property type="entry name" value="EF-hand-dom_pair"/>
</dbReference>
<evidence type="ECO:0000313" key="4">
    <source>
        <dbReference type="Proteomes" id="UP000604046"/>
    </source>
</evidence>
<keyword evidence="4" id="KW-1185">Reference proteome</keyword>
<evidence type="ECO:0000256" key="1">
    <source>
        <dbReference type="ARBA" id="ARBA00022837"/>
    </source>
</evidence>
<dbReference type="InterPro" id="IPR023586">
    <property type="entry name" value="Ile-tRNA-ligase_type2"/>
</dbReference>
<dbReference type="PROSITE" id="PS50222">
    <property type="entry name" value="EF_HAND_2"/>
    <property type="match status" value="3"/>
</dbReference>
<name>A0A812UP83_9DINO</name>
<dbReference type="GO" id="GO:0005509">
    <property type="term" value="F:calcium ion binding"/>
    <property type="evidence" value="ECO:0007669"/>
    <property type="project" value="InterPro"/>
</dbReference>
<dbReference type="InterPro" id="IPR002048">
    <property type="entry name" value="EF_hand_dom"/>
</dbReference>
<dbReference type="CDD" id="cd00051">
    <property type="entry name" value="EFh"/>
    <property type="match status" value="1"/>
</dbReference>
<dbReference type="GO" id="GO:0006428">
    <property type="term" value="P:isoleucyl-tRNA aminoacylation"/>
    <property type="evidence" value="ECO:0007669"/>
    <property type="project" value="TreeGrafter"/>
</dbReference>
<dbReference type="PANTHER" id="PTHR42780:SF1">
    <property type="entry name" value="ISOLEUCINE--TRNA LIGASE, CYTOPLASMIC"/>
    <property type="match status" value="1"/>
</dbReference>
<feature type="domain" description="EF-hand" evidence="2">
    <location>
        <begin position="298"/>
        <end position="333"/>
    </location>
</feature>
<accession>A0A812UP83</accession>
<keyword evidence="1" id="KW-0106">Calcium</keyword>
<dbReference type="Gene3D" id="1.10.238.10">
    <property type="entry name" value="EF-hand"/>
    <property type="match status" value="2"/>
</dbReference>
<organism evidence="3 4">
    <name type="scientific">Symbiodinium natans</name>
    <dbReference type="NCBI Taxonomy" id="878477"/>
    <lineage>
        <taxon>Eukaryota</taxon>
        <taxon>Sar</taxon>
        <taxon>Alveolata</taxon>
        <taxon>Dinophyceae</taxon>
        <taxon>Suessiales</taxon>
        <taxon>Symbiodiniaceae</taxon>
        <taxon>Symbiodinium</taxon>
    </lineage>
</organism>
<dbReference type="OrthoDB" id="26525at2759"/>
<proteinExistence type="predicted"/>
<dbReference type="SUPFAM" id="SSF47473">
    <property type="entry name" value="EF-hand"/>
    <property type="match status" value="1"/>
</dbReference>
<feature type="domain" description="EF-hand" evidence="2">
    <location>
        <begin position="334"/>
        <end position="369"/>
    </location>
</feature>
<comment type="caution">
    <text evidence="3">The sequence shown here is derived from an EMBL/GenBank/DDBJ whole genome shotgun (WGS) entry which is preliminary data.</text>
</comment>
<dbReference type="InterPro" id="IPR018247">
    <property type="entry name" value="EF_Hand_1_Ca_BS"/>
</dbReference>
<sequence>MRTFTKRDTWYIEEELNVMEVVYKADAEITLSGTLNFKALGKRLGKDMKVVKDAVSNLSQDLLTEFEKTGEITVEGHKLAGDDIQLARKLKVQDLQGVSRPLFLGRYWHINGTYDQMSNTHHERPVWVKRDVVPLYVFHTGKTRWVVSKRVDDGSKCYAYVQDTGYNPVKVSGHWCCVDSDGQWRADPSVLCSPMPASNDPFVQLRTSLESEMEQYGFNNMDKLRQLWKRLDFNGNNIVSLAEIDKLVVEMVAGGMWPSWLNNKPALMRAYKKTILKDGDGDDWVTKREFHNLLLNIFWFNKLWQIFEVVDSGDDRRIDVNEFIRGMSQLGLHLSPSEAQEQFNKIDSNHGGQVLFVEFCAYVRSRVHPDGNPSFDADIMSGEKCNKVMRQSHGNTATRELKVTRKVVGKVP</sequence>
<protein>
    <submittedName>
        <fullName evidence="3">Irs1 protein</fullName>
    </submittedName>
</protein>
<dbReference type="SMART" id="SM00054">
    <property type="entry name" value="EFh"/>
    <property type="match status" value="3"/>
</dbReference>
<dbReference type="GO" id="GO:0004822">
    <property type="term" value="F:isoleucine-tRNA ligase activity"/>
    <property type="evidence" value="ECO:0007669"/>
    <property type="project" value="InterPro"/>
</dbReference>
<feature type="domain" description="EF-hand" evidence="2">
    <location>
        <begin position="219"/>
        <end position="254"/>
    </location>
</feature>
<dbReference type="PANTHER" id="PTHR42780">
    <property type="entry name" value="SOLEUCYL-TRNA SYNTHETASE"/>
    <property type="match status" value="1"/>
</dbReference>